<sequence length="121" mass="13183">MIVTVSRVVLQSETAWPGVEGSIPLLCVIFAAVLGTGSLFIVSLLTYRQRRSLRYLLITTAVGCLLFRSIVGIGTASGVVPMPVHHFVEHSLDFLIAALVLYAVLQSTPNRLETDNEESVR</sequence>
<keyword evidence="3" id="KW-1185">Reference proteome</keyword>
<name>A0A1G8ZEH1_9EURY</name>
<reference evidence="2 3" key="1">
    <citation type="submission" date="2016-10" db="EMBL/GenBank/DDBJ databases">
        <authorList>
            <person name="de Groot N.N."/>
        </authorList>
    </citation>
    <scope>NUCLEOTIDE SEQUENCE [LARGE SCALE GENOMIC DNA]</scope>
    <source>
        <strain evidence="2 3">IBRC-M10015</strain>
    </source>
</reference>
<feature type="transmembrane region" description="Helical" evidence="1">
    <location>
        <begin position="23"/>
        <end position="46"/>
    </location>
</feature>
<dbReference type="AlphaFoldDB" id="A0A1G8ZEH1"/>
<protein>
    <submittedName>
        <fullName evidence="2">Uncharacterized protein</fullName>
    </submittedName>
</protein>
<keyword evidence="1" id="KW-0472">Membrane</keyword>
<dbReference type="Proteomes" id="UP000198856">
    <property type="component" value="Unassembled WGS sequence"/>
</dbReference>
<feature type="transmembrane region" description="Helical" evidence="1">
    <location>
        <begin position="87"/>
        <end position="105"/>
    </location>
</feature>
<evidence type="ECO:0000256" key="1">
    <source>
        <dbReference type="SAM" id="Phobius"/>
    </source>
</evidence>
<gene>
    <name evidence="2" type="ORF">SAMN05216226_12212</name>
</gene>
<dbReference type="EMBL" id="FNFC01000022">
    <property type="protein sequence ID" value="SDK13461.1"/>
    <property type="molecule type" value="Genomic_DNA"/>
</dbReference>
<keyword evidence="1" id="KW-0812">Transmembrane</keyword>
<accession>A0A1G8ZEH1</accession>
<evidence type="ECO:0000313" key="3">
    <source>
        <dbReference type="Proteomes" id="UP000198856"/>
    </source>
</evidence>
<evidence type="ECO:0000313" key="2">
    <source>
        <dbReference type="EMBL" id="SDK13461.1"/>
    </source>
</evidence>
<dbReference type="InterPro" id="IPR055894">
    <property type="entry name" value="DUF7471"/>
</dbReference>
<organism evidence="2 3">
    <name type="scientific">Halovenus aranensis</name>
    <dbReference type="NCBI Taxonomy" id="890420"/>
    <lineage>
        <taxon>Archaea</taxon>
        <taxon>Methanobacteriati</taxon>
        <taxon>Methanobacteriota</taxon>
        <taxon>Stenosarchaea group</taxon>
        <taxon>Halobacteria</taxon>
        <taxon>Halobacteriales</taxon>
        <taxon>Haloarculaceae</taxon>
        <taxon>Halovenus</taxon>
    </lineage>
</organism>
<feature type="transmembrane region" description="Helical" evidence="1">
    <location>
        <begin position="53"/>
        <end position="75"/>
    </location>
</feature>
<dbReference type="Pfam" id="PF24283">
    <property type="entry name" value="DUF7471"/>
    <property type="match status" value="1"/>
</dbReference>
<proteinExistence type="predicted"/>
<dbReference type="RefSeq" id="WP_092704697.1">
    <property type="nucleotide sequence ID" value="NZ_FNFC01000022.1"/>
</dbReference>
<keyword evidence="1" id="KW-1133">Transmembrane helix</keyword>